<protein>
    <submittedName>
        <fullName evidence="1">Uncharacterized protein</fullName>
    </submittedName>
</protein>
<evidence type="ECO:0000313" key="2">
    <source>
        <dbReference type="Proteomes" id="UP001372834"/>
    </source>
</evidence>
<dbReference type="Proteomes" id="UP001372834">
    <property type="component" value="Unassembled WGS sequence"/>
</dbReference>
<dbReference type="AlphaFoldDB" id="A0AAN8PK82"/>
<accession>A0AAN8PK82</accession>
<proteinExistence type="predicted"/>
<sequence>MFSVAKHPEERIQNPDDVALKVGRILCNKCMYAIVLLYTYRLEGKVLIKKSLFPTGAIRMSQTPSAKILFSCVELQADVGNIHETEMTVNKRKELNKGKIIRSLKSVSEERICLLVAATVAQVVQRDRQVWDFPVAASLHAGNLCTPR</sequence>
<organism evidence="1 2">
    <name type="scientific">Polyplax serrata</name>
    <name type="common">Common mouse louse</name>
    <dbReference type="NCBI Taxonomy" id="468196"/>
    <lineage>
        <taxon>Eukaryota</taxon>
        <taxon>Metazoa</taxon>
        <taxon>Ecdysozoa</taxon>
        <taxon>Arthropoda</taxon>
        <taxon>Hexapoda</taxon>
        <taxon>Insecta</taxon>
        <taxon>Pterygota</taxon>
        <taxon>Neoptera</taxon>
        <taxon>Paraneoptera</taxon>
        <taxon>Psocodea</taxon>
        <taxon>Troctomorpha</taxon>
        <taxon>Phthiraptera</taxon>
        <taxon>Anoplura</taxon>
        <taxon>Polyplacidae</taxon>
        <taxon>Polyplax</taxon>
    </lineage>
</organism>
<name>A0AAN8PK82_POLSC</name>
<evidence type="ECO:0000313" key="1">
    <source>
        <dbReference type="EMBL" id="KAK6625605.1"/>
    </source>
</evidence>
<comment type="caution">
    <text evidence="1">The sequence shown here is derived from an EMBL/GenBank/DDBJ whole genome shotgun (WGS) entry which is preliminary data.</text>
</comment>
<dbReference type="EMBL" id="JAWJWE010000037">
    <property type="protein sequence ID" value="KAK6625605.1"/>
    <property type="molecule type" value="Genomic_DNA"/>
</dbReference>
<reference evidence="1 2" key="1">
    <citation type="submission" date="2023-10" db="EMBL/GenBank/DDBJ databases">
        <title>Genomes of two closely related lineages of the louse Polyplax serrata with different host specificities.</title>
        <authorList>
            <person name="Martinu J."/>
            <person name="Tarabai H."/>
            <person name="Stefka J."/>
            <person name="Hypsa V."/>
        </authorList>
    </citation>
    <scope>NUCLEOTIDE SEQUENCE [LARGE SCALE GENOMIC DNA]</scope>
    <source>
        <strain evidence="1">HR10_N</strain>
    </source>
</reference>
<gene>
    <name evidence="1" type="ORF">RUM43_005904</name>
</gene>